<dbReference type="InterPro" id="IPR029071">
    <property type="entry name" value="Ubiquitin-like_domsf"/>
</dbReference>
<feature type="region of interest" description="Disordered" evidence="1">
    <location>
        <begin position="302"/>
        <end position="338"/>
    </location>
</feature>
<dbReference type="CDD" id="cd01786">
    <property type="entry name" value="RA_STE50"/>
    <property type="match status" value="1"/>
</dbReference>
<name>A0A8H7ELM5_9FUNG</name>
<dbReference type="GO" id="GO:0007165">
    <property type="term" value="P:signal transduction"/>
    <property type="evidence" value="ECO:0007669"/>
    <property type="project" value="InterPro"/>
</dbReference>
<dbReference type="Gene3D" id="1.10.150.50">
    <property type="entry name" value="Transcription Factor, Ets-1"/>
    <property type="match status" value="1"/>
</dbReference>
<dbReference type="PROSITE" id="PS50105">
    <property type="entry name" value="SAM_DOMAIN"/>
    <property type="match status" value="1"/>
</dbReference>
<dbReference type="SMART" id="SM00454">
    <property type="entry name" value="SAM"/>
    <property type="match status" value="1"/>
</dbReference>
<dbReference type="Proteomes" id="UP000605846">
    <property type="component" value="Unassembled WGS sequence"/>
</dbReference>
<dbReference type="Pfam" id="PF00788">
    <property type="entry name" value="RA"/>
    <property type="match status" value="1"/>
</dbReference>
<dbReference type="InterPro" id="IPR013761">
    <property type="entry name" value="SAM/pointed_sf"/>
</dbReference>
<gene>
    <name evidence="4" type="primary">STE50</name>
    <name evidence="4" type="ORF">EC973_002597</name>
</gene>
<keyword evidence="5" id="KW-1185">Reference proteome</keyword>
<dbReference type="SUPFAM" id="SSF47769">
    <property type="entry name" value="SAM/Pointed domain"/>
    <property type="match status" value="1"/>
</dbReference>
<feature type="compositionally biased region" description="Low complexity" evidence="1">
    <location>
        <begin position="377"/>
        <end position="416"/>
    </location>
</feature>
<evidence type="ECO:0000259" key="2">
    <source>
        <dbReference type="PROSITE" id="PS50105"/>
    </source>
</evidence>
<organism evidence="4 5">
    <name type="scientific">Apophysomyces ossiformis</name>
    <dbReference type="NCBI Taxonomy" id="679940"/>
    <lineage>
        <taxon>Eukaryota</taxon>
        <taxon>Fungi</taxon>
        <taxon>Fungi incertae sedis</taxon>
        <taxon>Mucoromycota</taxon>
        <taxon>Mucoromycotina</taxon>
        <taxon>Mucoromycetes</taxon>
        <taxon>Mucorales</taxon>
        <taxon>Mucorineae</taxon>
        <taxon>Mucoraceae</taxon>
        <taxon>Apophysomyces</taxon>
    </lineage>
</organism>
<dbReference type="InterPro" id="IPR000159">
    <property type="entry name" value="RA_dom"/>
</dbReference>
<dbReference type="EMBL" id="JABAYA010000171">
    <property type="protein sequence ID" value="KAF7722917.1"/>
    <property type="molecule type" value="Genomic_DNA"/>
</dbReference>
<dbReference type="Gene3D" id="3.10.20.90">
    <property type="entry name" value="Phosphatidylinositol 3-kinase Catalytic Subunit, Chain A, domain 1"/>
    <property type="match status" value="1"/>
</dbReference>
<dbReference type="InterPro" id="IPR001660">
    <property type="entry name" value="SAM"/>
</dbReference>
<feature type="domain" description="SAM" evidence="2">
    <location>
        <begin position="7"/>
        <end position="86"/>
    </location>
</feature>
<sequence length="454" mass="51111">MDNVLLWDENKVIKWITFIGFGAYEKQFRGELNLKKPTSKPWNVLEQGITGDVLIHLDHETLQDLTIHSVGQRLDILKHIYQLKTSCRIPINEWDYVPPNEVNRVCNEMNRLKEEMAQMWKLKDKKPLSVFETEKSPSTPPHKSHLMHFPHGSNTQPKPPPMLTPPTVSVHSTGDYFNTVHSENKGNDELRLTPNVTINDGGAIKVYGEKLSSNSKVDIESSKNVRLLLDDPCAKVITSALRKYNVVDDWQQYALWIQYGSHDNIQERPLSYDEKPLRISQKLKEAKQNPVFVLKHVKDNKPLIPNQVSSPDQQRHGAFISPRPAPKPSSYSREVEEKSNFNNYGWRSATEKREHPKTAITSGRVGYEVVIPVMSSSISTPTPSSSSANTNNNTNSSDATTQGNSLSSSPSVSKRSGTINTSPPEKFLNELGLESGVANAIYTINFATDENQCR</sequence>
<dbReference type="OrthoDB" id="8883818at2759"/>
<evidence type="ECO:0000313" key="4">
    <source>
        <dbReference type="EMBL" id="KAF7722917.1"/>
    </source>
</evidence>
<dbReference type="PROSITE" id="PS50200">
    <property type="entry name" value="RA"/>
    <property type="match status" value="1"/>
</dbReference>
<proteinExistence type="predicted"/>
<evidence type="ECO:0000256" key="1">
    <source>
        <dbReference type="SAM" id="MobiDB-lite"/>
    </source>
</evidence>
<protein>
    <submittedName>
        <fullName evidence="4">Adaptor for signal transduction</fullName>
    </submittedName>
</protein>
<dbReference type="SUPFAM" id="SSF54236">
    <property type="entry name" value="Ubiquitin-like"/>
    <property type="match status" value="1"/>
</dbReference>
<evidence type="ECO:0000313" key="5">
    <source>
        <dbReference type="Proteomes" id="UP000605846"/>
    </source>
</evidence>
<reference evidence="4" key="1">
    <citation type="submission" date="2020-01" db="EMBL/GenBank/DDBJ databases">
        <title>Genome Sequencing of Three Apophysomyces-Like Fungal Strains Confirms a Novel Fungal Genus in the Mucoromycota with divergent Burkholderia-like Endosymbiotic Bacteria.</title>
        <authorList>
            <person name="Stajich J.E."/>
            <person name="Macias A.M."/>
            <person name="Carter-House D."/>
            <person name="Lovett B."/>
            <person name="Kasson L.R."/>
            <person name="Berry K."/>
            <person name="Grigoriev I."/>
            <person name="Chang Y."/>
            <person name="Spatafora J."/>
            <person name="Kasson M.T."/>
        </authorList>
    </citation>
    <scope>NUCLEOTIDE SEQUENCE</scope>
    <source>
        <strain evidence="4">NRRL A-21654</strain>
    </source>
</reference>
<evidence type="ECO:0000259" key="3">
    <source>
        <dbReference type="PROSITE" id="PS50200"/>
    </source>
</evidence>
<comment type="caution">
    <text evidence="4">The sequence shown here is derived from an EMBL/GenBank/DDBJ whole genome shotgun (WGS) entry which is preliminary data.</text>
</comment>
<dbReference type="SMART" id="SM00314">
    <property type="entry name" value="RA"/>
    <property type="match status" value="1"/>
</dbReference>
<accession>A0A8H7ELM5</accession>
<feature type="region of interest" description="Disordered" evidence="1">
    <location>
        <begin position="377"/>
        <end position="425"/>
    </location>
</feature>
<dbReference type="AlphaFoldDB" id="A0A8H7ELM5"/>
<feature type="domain" description="Ras-associating" evidence="3">
    <location>
        <begin position="200"/>
        <end position="299"/>
    </location>
</feature>
<dbReference type="Pfam" id="PF07647">
    <property type="entry name" value="SAM_2"/>
    <property type="match status" value="1"/>
</dbReference>